<evidence type="ECO:0000256" key="1">
    <source>
        <dbReference type="ARBA" id="ARBA00022612"/>
    </source>
</evidence>
<gene>
    <name evidence="5" type="ORF">GO986_18645</name>
</gene>
<evidence type="ECO:0000259" key="3">
    <source>
        <dbReference type="Pfam" id="PF01551"/>
    </source>
</evidence>
<comment type="caution">
    <text evidence="5">The sequence shown here is derived from an EMBL/GenBank/DDBJ whole genome shotgun (WGS) entry which is preliminary data.</text>
</comment>
<dbReference type="PANTHER" id="PTHR37813:SF1">
    <property type="entry name" value="FELS-2 PROPHAGE PROTEIN"/>
    <property type="match status" value="1"/>
</dbReference>
<dbReference type="PANTHER" id="PTHR37813">
    <property type="entry name" value="FELS-2 PROPHAGE PROTEIN"/>
    <property type="match status" value="1"/>
</dbReference>
<name>A0A7C9LT51_9DEIO</name>
<dbReference type="InterPro" id="IPR010090">
    <property type="entry name" value="Phage_tape_meas"/>
</dbReference>
<feature type="domain" description="Phage tail tape measure protein" evidence="4">
    <location>
        <begin position="547"/>
        <end position="736"/>
    </location>
</feature>
<dbReference type="InterPro" id="IPR011055">
    <property type="entry name" value="Dup_hybrid_motif"/>
</dbReference>
<keyword evidence="2" id="KW-0175">Coiled coil</keyword>
<reference evidence="5 6" key="1">
    <citation type="submission" date="2019-12" db="EMBL/GenBank/DDBJ databases">
        <title>Deinococcus sp. HMF7620 Genome sequencing and assembly.</title>
        <authorList>
            <person name="Kang H."/>
            <person name="Kim H."/>
            <person name="Joh K."/>
        </authorList>
    </citation>
    <scope>NUCLEOTIDE SEQUENCE [LARGE SCALE GENOMIC DNA]</scope>
    <source>
        <strain evidence="5 6">HMF7620</strain>
    </source>
</reference>
<dbReference type="Pfam" id="PF10145">
    <property type="entry name" value="PhageMin_Tail"/>
    <property type="match status" value="1"/>
</dbReference>
<keyword evidence="6" id="KW-1185">Reference proteome</keyword>
<dbReference type="CDD" id="cd12797">
    <property type="entry name" value="M23_peptidase"/>
    <property type="match status" value="1"/>
</dbReference>
<evidence type="ECO:0000313" key="6">
    <source>
        <dbReference type="Proteomes" id="UP000483286"/>
    </source>
</evidence>
<evidence type="ECO:0000259" key="4">
    <source>
        <dbReference type="Pfam" id="PF10145"/>
    </source>
</evidence>
<keyword evidence="1" id="KW-1188">Viral release from host cell</keyword>
<dbReference type="InterPro" id="IPR016047">
    <property type="entry name" value="M23ase_b-sheet_dom"/>
</dbReference>
<dbReference type="Gene3D" id="2.70.70.10">
    <property type="entry name" value="Glucose Permease (Domain IIA)"/>
    <property type="match status" value="1"/>
</dbReference>
<evidence type="ECO:0000256" key="2">
    <source>
        <dbReference type="SAM" id="Coils"/>
    </source>
</evidence>
<dbReference type="EMBL" id="WQLB01000034">
    <property type="protein sequence ID" value="MVN88761.1"/>
    <property type="molecule type" value="Genomic_DNA"/>
</dbReference>
<organism evidence="5 6">
    <name type="scientific">Deinococcus arboris</name>
    <dbReference type="NCBI Taxonomy" id="2682977"/>
    <lineage>
        <taxon>Bacteria</taxon>
        <taxon>Thermotogati</taxon>
        <taxon>Deinococcota</taxon>
        <taxon>Deinococci</taxon>
        <taxon>Deinococcales</taxon>
        <taxon>Deinococcaceae</taxon>
        <taxon>Deinococcus</taxon>
    </lineage>
</organism>
<feature type="coiled-coil region" evidence="2">
    <location>
        <begin position="1850"/>
        <end position="1877"/>
    </location>
</feature>
<dbReference type="NCBIfam" id="TIGR01760">
    <property type="entry name" value="tape_meas_TP901"/>
    <property type="match status" value="1"/>
</dbReference>
<feature type="domain" description="M23ase beta-sheet core" evidence="3">
    <location>
        <begin position="1024"/>
        <end position="1133"/>
    </location>
</feature>
<dbReference type="Pfam" id="PF01551">
    <property type="entry name" value="Peptidase_M23"/>
    <property type="match status" value="1"/>
</dbReference>
<evidence type="ECO:0000313" key="5">
    <source>
        <dbReference type="EMBL" id="MVN88761.1"/>
    </source>
</evidence>
<accession>A0A7C9LT51</accession>
<dbReference type="SUPFAM" id="SSF51261">
    <property type="entry name" value="Duplicated hybrid motif"/>
    <property type="match status" value="1"/>
</dbReference>
<proteinExistence type="predicted"/>
<sequence>MVSLASASARPQPPPFSRPPWAVFHSPSEVSLMTQTSLGDLVLSPTLDQTQFWAEFSRLQQQLEREQGVKVKMNTGEALTSLDSVKQGVAELGNLTKEQATQQTRNARVLGAQHQASAQAIREHNAAVLAEYRSNTAASKAEAAATVERTTRIREQAAQLTLTNRLASQAARDEKQRSIASINALDQQTRAYRNLWQARQLSDDEVIAAQRRIHSQALIQAQAVDKTSDAYRRLTQVAAAAQRTMDQASGQNTPGSFSAGVSQGVLSALGNLGPFGQLAEQLGMIYQQYRSAQTEMRDAGADVGRAAGDGLSEGLRARQDEVKKEGHETGEALHKGVKDALDIRSPSRVLRQAGTWAADGFIDGLKAKHAEALQAGRSLGQQAQRGLQSVNLSADFGISGGTGLGLFSRAGAGESSGMAAAAADTKEAVDALNGLPEAAKQAELGAAGMEIAAEGMGGAVEQAAEHVQSLRDAHREADPAARATAIAEARNAVAFAATSAAVGALAYARVTGIKTAAEYEAGLAEISLLTDKLPSQLGPVGMGILKVGAEVHRGFSELKEGYEEILGASVRGTSNEPEALRFLERAANLAKVTRTETQVAANALTSLLNAYEMDASKAGQVSDMLWASVAAGKVKLGEIAGSLGAVAGQAKSLDVPLEELLGAMALLTTRGIPASTALEYIRSALTNVQKPTEQAKDTASRLGIEFSAAALKGMGLVKFLEQLGKGVGDDSEALATLIGDVGGLQAVIGLLNGGLDDTGGVLDRVTNSSGELDRQVAKLKGTAEDAGKNFYASWERTQILFSRGLLGAFTNFLDKGVNPVLKAIGDVRSDLEGLHDIKDIRAVLTIDWAKDDGTTMAYKVFLGAQRTIGSATTPGEGPVGKVLNTLLYGPLGALLQYGPATARGVSATYTSLERRQTAIDLRDQLIKANLMERGDFKQQVEAILKNLDGYVDQMREHVQKGSEAIAGTVKATLKPLVGEGPLLPGQGRASDITGLALATLLGVGQRSRGTPFGQTYGPNGSWGKHVGEDFFAPVGTPVYAPFAGYASVRKDQQQGNIVDLYDADNKRLSMIHLDKYADGLVEAIARAGGRLLVKQGELLATVGQSGDAAHKELGTKNAHLHFHALVGGQLVDPFSQTFRGVTGNANAARTYDSKAKPPPVEKTFDDYLKEARRLTDAVEKYAPGGKADNKDRWLVADRQLESFRTSGELAGKALEYIGLESGKAKKATSEFGQQFDKLKGQLDITSSLDNLGRPAAEVTTRLEAIRKEALSGAEAERKRWGETAKYKALLDLAGDAAKRLEQVRKRTAELTPLQREQAQQQDLLARERMEKSLRGAGADRLQELVAGGVTPDVSLAKWQAAQAEIRRREDLAEQERHKNDDAALKASENRLAAQRALADGQLELAQRRAGEVLKTYDLEVKKAGDSAEARLSVEERLAANVLAARAAQAEVAARQERLRLERERNTAVNAQSLTLKDRQALWAQYGERIAQVNQDLIITLDDLAETAVQHLADVQQQAFSESEAGRAEAYAERLRAIIEGLPGQSEDGLIRLYGEARAVKDQELLKAVYDEWERRRLEEEAAQRVIFELQDQANTALAEGAKKTADELAAAGDSDGALAVLEEALSGVMEAALAGEDAAQAINLLHDAISNLTGATALTDEFNTFVAGLSGTVDEQISQVVARLEEVTDPALRTRLQGLLKDLRADLPSFGNPYASGLIPGANGFANGGQTGGAPDLKDVAQARDLGQLLAEATDPTQVQGLLAEVAELLASEIGERLPPSIRAGLESAVAGAQNYLDVLTNLTTEGVVDGWERGMKGALENPLPSNRFSEFAAEIFGRGAAGLSDQGQVDALTETLQQARAESQLTEADLQNLLALIEQLRNPSDVQLGQRFNLGQWQQDVQTLSDQFDSGEITAQDYAAGLREASVQLNALADEAERFGNLKLAGQIRDLAGGLRAMSPEVAGAMKTLGTVQEYAGYVQDLAGAFSSLAEASGNEDLAANLNGLGNLAGKVAALAGDVMRIIANPADIGAWVGAITKIISGIAEAMNGFRQAYEKADKMREDFNKRFTLIRGDDFAKTFVRSRGWLADTFGGGPEIRQDIDEFGLKIAQSIEGGVLGGIKNGMKQALMTGDWSGFSETFRESAYSGVVDGLIEAIFNDALKEILAPGIKALTDAAKTEGTADDDAAMAMVERQLGQAEQFVTGVGQRLQPGLDRLRDNLGVKVDPGTTRGVDTTGLSTLPEPVQFALAAPLVDGVRGLKEAAEEGKKTAMVQREVAELMRDVLNGFRRTSDGAGSYRSTTGTLAGS</sequence>
<protein>
    <submittedName>
        <fullName evidence="5">Phage tail tape measure protein</fullName>
    </submittedName>
</protein>
<dbReference type="Proteomes" id="UP000483286">
    <property type="component" value="Unassembled WGS sequence"/>
</dbReference>